<evidence type="ECO:0000313" key="13">
    <source>
        <dbReference type="EMBL" id="SNX48200.1"/>
    </source>
</evidence>
<keyword evidence="3" id="KW-0813">Transport</keyword>
<reference evidence="14" key="1">
    <citation type="submission" date="2016-06" db="EMBL/GenBank/DDBJ databases">
        <authorList>
            <person name="Rodrigo-Torres L."/>
            <person name="Arahal R.D."/>
            <person name="Lucena T."/>
        </authorList>
    </citation>
    <scope>NUCLEOTIDE SEQUENCE [LARGE SCALE GENOMIC DNA]</scope>
    <source>
        <strain evidence="14">CECT8203</strain>
    </source>
</reference>
<protein>
    <submittedName>
        <fullName evidence="13">Transport protein TonB</fullName>
    </submittedName>
</protein>
<dbReference type="GO" id="GO:0098797">
    <property type="term" value="C:plasma membrane protein complex"/>
    <property type="evidence" value="ECO:0007669"/>
    <property type="project" value="TreeGrafter"/>
</dbReference>
<accession>A0A240EJR2</accession>
<evidence type="ECO:0000259" key="12">
    <source>
        <dbReference type="PROSITE" id="PS52015"/>
    </source>
</evidence>
<dbReference type="Proteomes" id="UP000219336">
    <property type="component" value="Unassembled WGS sequence"/>
</dbReference>
<dbReference type="SUPFAM" id="SSF74653">
    <property type="entry name" value="TolA/TonB C-terminal domain"/>
    <property type="match status" value="1"/>
</dbReference>
<evidence type="ECO:0000256" key="1">
    <source>
        <dbReference type="ARBA" id="ARBA00004383"/>
    </source>
</evidence>
<evidence type="ECO:0000313" key="14">
    <source>
        <dbReference type="Proteomes" id="UP000219336"/>
    </source>
</evidence>
<keyword evidence="4" id="KW-1003">Cell membrane</keyword>
<feature type="transmembrane region" description="Helical" evidence="11">
    <location>
        <begin position="6"/>
        <end position="23"/>
    </location>
</feature>
<evidence type="ECO:0000256" key="5">
    <source>
        <dbReference type="ARBA" id="ARBA00022519"/>
    </source>
</evidence>
<evidence type="ECO:0000256" key="9">
    <source>
        <dbReference type="ARBA" id="ARBA00023136"/>
    </source>
</evidence>
<dbReference type="NCBIfam" id="TIGR01352">
    <property type="entry name" value="tonB_Cterm"/>
    <property type="match status" value="1"/>
</dbReference>
<dbReference type="InterPro" id="IPR037682">
    <property type="entry name" value="TonB_C"/>
</dbReference>
<feature type="compositionally biased region" description="Basic and acidic residues" evidence="10">
    <location>
        <begin position="70"/>
        <end position="83"/>
    </location>
</feature>
<keyword evidence="14" id="KW-1185">Reference proteome</keyword>
<dbReference type="GO" id="GO:0055085">
    <property type="term" value="P:transmembrane transport"/>
    <property type="evidence" value="ECO:0007669"/>
    <property type="project" value="InterPro"/>
</dbReference>
<dbReference type="GO" id="GO:0015031">
    <property type="term" value="P:protein transport"/>
    <property type="evidence" value="ECO:0007669"/>
    <property type="project" value="UniProtKB-KW"/>
</dbReference>
<evidence type="ECO:0000256" key="6">
    <source>
        <dbReference type="ARBA" id="ARBA00022692"/>
    </source>
</evidence>
<dbReference type="InterPro" id="IPR051045">
    <property type="entry name" value="TonB-dependent_transducer"/>
</dbReference>
<comment type="subcellular location">
    <subcellularLocation>
        <location evidence="1">Cell inner membrane</location>
        <topology evidence="1">Single-pass membrane protein</topology>
        <orientation evidence="1">Periplasmic side</orientation>
    </subcellularLocation>
</comment>
<dbReference type="GO" id="GO:0031992">
    <property type="term" value="F:energy transducer activity"/>
    <property type="evidence" value="ECO:0007669"/>
    <property type="project" value="TreeGrafter"/>
</dbReference>
<organism evidence="13 14">
    <name type="scientific">Vibrio thalassae</name>
    <dbReference type="NCBI Taxonomy" id="1243014"/>
    <lineage>
        <taxon>Bacteria</taxon>
        <taxon>Pseudomonadati</taxon>
        <taxon>Pseudomonadota</taxon>
        <taxon>Gammaproteobacteria</taxon>
        <taxon>Vibrionales</taxon>
        <taxon>Vibrionaceae</taxon>
        <taxon>Vibrio</taxon>
    </lineage>
</organism>
<evidence type="ECO:0000256" key="10">
    <source>
        <dbReference type="SAM" id="MobiDB-lite"/>
    </source>
</evidence>
<feature type="domain" description="TonB C-terminal" evidence="12">
    <location>
        <begin position="159"/>
        <end position="249"/>
    </location>
</feature>
<dbReference type="PANTHER" id="PTHR33446">
    <property type="entry name" value="PROTEIN TONB-RELATED"/>
    <property type="match status" value="1"/>
</dbReference>
<evidence type="ECO:0000256" key="8">
    <source>
        <dbReference type="ARBA" id="ARBA00022989"/>
    </source>
</evidence>
<sequence>MNITRYVVAGVVSVALHLGLMLTHKEQQVFAMPSGSTSQSVSLNFVAPKAPSVDKPAEQDAPDATPPKEPVVKEAQPEVVKKEVAKKKPQPVKKPEPKKVVKKPQPKPAPQKKPVEKVIKKAQPKPEKTVEKKADKAPSNSDNAPQTVVNSGVSSEPILVTKPAFLSKPVQPRYPRIARKRGIEGVATYEIWLDEKGQQVKQVLISSSGATILDKSALDAIKQWQFSTHTVNGVAMAHRIQIPVRFKLD</sequence>
<dbReference type="PROSITE" id="PS52015">
    <property type="entry name" value="TONB_CTD"/>
    <property type="match status" value="1"/>
</dbReference>
<keyword evidence="8 11" id="KW-1133">Transmembrane helix</keyword>
<evidence type="ECO:0000256" key="7">
    <source>
        <dbReference type="ARBA" id="ARBA00022927"/>
    </source>
</evidence>
<name>A0A240EJR2_9VIBR</name>
<evidence type="ECO:0000256" key="4">
    <source>
        <dbReference type="ARBA" id="ARBA00022475"/>
    </source>
</evidence>
<feature type="region of interest" description="Disordered" evidence="10">
    <location>
        <begin position="48"/>
        <end position="150"/>
    </location>
</feature>
<dbReference type="RefSeq" id="WP_096993400.1">
    <property type="nucleotide sequence ID" value="NZ_JBHSII010000011.1"/>
</dbReference>
<evidence type="ECO:0000256" key="2">
    <source>
        <dbReference type="ARBA" id="ARBA00006555"/>
    </source>
</evidence>
<dbReference type="Gene3D" id="3.30.1150.10">
    <property type="match status" value="1"/>
</dbReference>
<comment type="similarity">
    <text evidence="2">Belongs to the TonB family.</text>
</comment>
<gene>
    <name evidence="13" type="ORF">VTH8203_01818</name>
</gene>
<evidence type="ECO:0000256" key="3">
    <source>
        <dbReference type="ARBA" id="ARBA00022448"/>
    </source>
</evidence>
<proteinExistence type="inferred from homology"/>
<keyword evidence="6 11" id="KW-0812">Transmembrane</keyword>
<feature type="compositionally biased region" description="Basic and acidic residues" evidence="10">
    <location>
        <begin position="113"/>
        <end position="136"/>
    </location>
</feature>
<dbReference type="PANTHER" id="PTHR33446:SF2">
    <property type="entry name" value="PROTEIN TONB"/>
    <property type="match status" value="1"/>
</dbReference>
<dbReference type="AlphaFoldDB" id="A0A240EJR2"/>
<keyword evidence="5" id="KW-0997">Cell inner membrane</keyword>
<dbReference type="OrthoDB" id="9816142at2"/>
<feature type="compositionally biased region" description="Polar residues" evidence="10">
    <location>
        <begin position="138"/>
        <end position="150"/>
    </location>
</feature>
<keyword evidence="9 11" id="KW-0472">Membrane</keyword>
<evidence type="ECO:0000256" key="11">
    <source>
        <dbReference type="SAM" id="Phobius"/>
    </source>
</evidence>
<dbReference type="Pfam" id="PF03544">
    <property type="entry name" value="TonB_C"/>
    <property type="match status" value="1"/>
</dbReference>
<dbReference type="EMBL" id="OANU01000023">
    <property type="protein sequence ID" value="SNX48200.1"/>
    <property type="molecule type" value="Genomic_DNA"/>
</dbReference>
<dbReference type="InterPro" id="IPR006260">
    <property type="entry name" value="TonB/TolA_C"/>
</dbReference>
<keyword evidence="7" id="KW-0653">Protein transport</keyword>